<reference evidence="2" key="1">
    <citation type="journal article" date="2019" name="Int. J. Syst. Evol. Microbiol.">
        <title>The Global Catalogue of Microorganisms (GCM) 10K type strain sequencing project: providing services to taxonomists for standard genome sequencing and annotation.</title>
        <authorList>
            <consortium name="The Broad Institute Genomics Platform"/>
            <consortium name="The Broad Institute Genome Sequencing Center for Infectious Disease"/>
            <person name="Wu L."/>
            <person name="Ma J."/>
        </authorList>
    </citation>
    <scope>NUCLEOTIDE SEQUENCE [LARGE SCALE GENOMIC DNA]</scope>
    <source>
        <strain evidence="2">CGMCC 1.18518</strain>
    </source>
</reference>
<gene>
    <name evidence="1" type="ORF">ACFP9W_15280</name>
</gene>
<dbReference type="RefSeq" id="WP_385953630.1">
    <property type="nucleotide sequence ID" value="NZ_JBHSUB010000018.1"/>
</dbReference>
<dbReference type="Pfam" id="PF06906">
    <property type="entry name" value="DUF1272"/>
    <property type="match status" value="1"/>
</dbReference>
<evidence type="ECO:0000313" key="2">
    <source>
        <dbReference type="Proteomes" id="UP001596230"/>
    </source>
</evidence>
<comment type="caution">
    <text evidence="1">The sequence shown here is derived from an EMBL/GenBank/DDBJ whole genome shotgun (WGS) entry which is preliminary data.</text>
</comment>
<sequence length="82" mass="9173">MLELRPDCECCGRELSPQSTEAFICSFECTFCSECVTGILKGCCPNCQGERVRRPVRPDAALLKYPAATRRYYSAKPTVSEE</sequence>
<dbReference type="InterPro" id="IPR010696">
    <property type="entry name" value="DUF1272"/>
</dbReference>
<name>A0ABW1W0L6_9GAMM</name>
<organism evidence="1 2">
    <name type="scientific">Tatumella terrea</name>
    <dbReference type="NCBI Taxonomy" id="419007"/>
    <lineage>
        <taxon>Bacteria</taxon>
        <taxon>Pseudomonadati</taxon>
        <taxon>Pseudomonadota</taxon>
        <taxon>Gammaproteobacteria</taxon>
        <taxon>Enterobacterales</taxon>
        <taxon>Erwiniaceae</taxon>
        <taxon>Tatumella</taxon>
    </lineage>
</organism>
<keyword evidence="2" id="KW-1185">Reference proteome</keyword>
<evidence type="ECO:0000313" key="1">
    <source>
        <dbReference type="EMBL" id="MFC6379415.1"/>
    </source>
</evidence>
<proteinExistence type="predicted"/>
<protein>
    <submittedName>
        <fullName evidence="1">DUF1272 domain-containing protein</fullName>
    </submittedName>
</protein>
<dbReference type="Proteomes" id="UP001596230">
    <property type="component" value="Unassembled WGS sequence"/>
</dbReference>
<accession>A0ABW1W0L6</accession>
<dbReference type="EMBL" id="JBHSUB010000018">
    <property type="protein sequence ID" value="MFC6379415.1"/>
    <property type="molecule type" value="Genomic_DNA"/>
</dbReference>